<protein>
    <submittedName>
        <fullName evidence="2">Putative membrane protein</fullName>
    </submittedName>
</protein>
<accession>D9WBB6</accession>
<evidence type="ECO:0000256" key="1">
    <source>
        <dbReference type="SAM" id="Phobius"/>
    </source>
</evidence>
<reference evidence="2 3" key="1">
    <citation type="submission" date="2009-02" db="EMBL/GenBank/DDBJ databases">
        <title>Annotation of Streptomyces hygroscopicus strain ATCC 53653.</title>
        <authorList>
            <consortium name="The Broad Institute Genome Sequencing Platform"/>
            <consortium name="Broad Institute Microbial Sequencing Center"/>
            <person name="Fischbach M."/>
            <person name="Godfrey P."/>
            <person name="Ward D."/>
            <person name="Young S."/>
            <person name="Zeng Q."/>
            <person name="Koehrsen M."/>
            <person name="Alvarado L."/>
            <person name="Berlin A.M."/>
            <person name="Bochicchio J."/>
            <person name="Borenstein D."/>
            <person name="Chapman S.B."/>
            <person name="Chen Z."/>
            <person name="Engels R."/>
            <person name="Freedman E."/>
            <person name="Gellesch M."/>
            <person name="Goldberg J."/>
            <person name="Griggs A."/>
            <person name="Gujja S."/>
            <person name="Heilman E.R."/>
            <person name="Heiman D.I."/>
            <person name="Hepburn T.A."/>
            <person name="Howarth C."/>
            <person name="Jen D."/>
            <person name="Larson L."/>
            <person name="Lewis B."/>
            <person name="Mehta T."/>
            <person name="Park D."/>
            <person name="Pearson M."/>
            <person name="Richards J."/>
            <person name="Roberts A."/>
            <person name="Saif S."/>
            <person name="Shea T.D."/>
            <person name="Shenoy N."/>
            <person name="Sisk P."/>
            <person name="Stolte C."/>
            <person name="Sykes S.N."/>
            <person name="Thomson T."/>
            <person name="Walk T."/>
            <person name="White J."/>
            <person name="Yandava C."/>
            <person name="Straight P."/>
            <person name="Clardy J."/>
            <person name="Hung D."/>
            <person name="Kolter R."/>
            <person name="Mekalanos J."/>
            <person name="Walker S."/>
            <person name="Walsh C.T."/>
            <person name="Wieland-Brown L.C."/>
            <person name="Haas B."/>
            <person name="Nusbaum C."/>
            <person name="Birren B."/>
        </authorList>
    </citation>
    <scope>NUCLEOTIDE SEQUENCE [LARGE SCALE GENOMIC DNA]</scope>
    <source>
        <strain evidence="2 3">ATCC 53653</strain>
    </source>
</reference>
<dbReference type="RefSeq" id="WP_009714713.1">
    <property type="nucleotide sequence ID" value="NZ_GG657754.1"/>
</dbReference>
<keyword evidence="3" id="KW-1185">Reference proteome</keyword>
<name>D9WBB6_9ACTN</name>
<keyword evidence="1" id="KW-0812">Transmembrane</keyword>
<feature type="transmembrane region" description="Helical" evidence="1">
    <location>
        <begin position="45"/>
        <end position="63"/>
    </location>
</feature>
<keyword evidence="1" id="KW-1133">Transmembrane helix</keyword>
<dbReference type="STRING" id="457427.SSOG_02607"/>
<evidence type="ECO:0000313" key="2">
    <source>
        <dbReference type="EMBL" id="EFL22893.1"/>
    </source>
</evidence>
<dbReference type="Proteomes" id="UP000003963">
    <property type="component" value="Unassembled WGS sequence"/>
</dbReference>
<sequence>MVLVLMCAFTTVLNAALEARSARRSTTAALLRLGASARLLRGAAVLRGAALLLLLAPVAWGVGQLTTMPFTHS</sequence>
<keyword evidence="1" id="KW-0472">Membrane</keyword>
<dbReference type="HOGENOM" id="CLU_2703279_0_0_11"/>
<gene>
    <name evidence="2" type="ORF">SSOG_02607</name>
</gene>
<organism evidence="2 3">
    <name type="scientific">Streptomyces himastatinicus ATCC 53653</name>
    <dbReference type="NCBI Taxonomy" id="457427"/>
    <lineage>
        <taxon>Bacteria</taxon>
        <taxon>Bacillati</taxon>
        <taxon>Actinomycetota</taxon>
        <taxon>Actinomycetes</taxon>
        <taxon>Kitasatosporales</taxon>
        <taxon>Streptomycetaceae</taxon>
        <taxon>Streptomyces</taxon>
        <taxon>Streptomyces violaceusniger group</taxon>
    </lineage>
</organism>
<proteinExistence type="predicted"/>
<dbReference type="AlphaFoldDB" id="D9WBB6"/>
<dbReference type="EMBL" id="GG657754">
    <property type="protein sequence ID" value="EFL22893.1"/>
    <property type="molecule type" value="Genomic_DNA"/>
</dbReference>
<evidence type="ECO:0000313" key="3">
    <source>
        <dbReference type="Proteomes" id="UP000003963"/>
    </source>
</evidence>